<gene>
    <name evidence="8" type="ORF">HAX54_010105</name>
</gene>
<organism evidence="8 9">
    <name type="scientific">Datura stramonium</name>
    <name type="common">Jimsonweed</name>
    <name type="synonym">Common thornapple</name>
    <dbReference type="NCBI Taxonomy" id="4076"/>
    <lineage>
        <taxon>Eukaryota</taxon>
        <taxon>Viridiplantae</taxon>
        <taxon>Streptophyta</taxon>
        <taxon>Embryophyta</taxon>
        <taxon>Tracheophyta</taxon>
        <taxon>Spermatophyta</taxon>
        <taxon>Magnoliopsida</taxon>
        <taxon>eudicotyledons</taxon>
        <taxon>Gunneridae</taxon>
        <taxon>Pentapetalae</taxon>
        <taxon>asterids</taxon>
        <taxon>lamiids</taxon>
        <taxon>Solanales</taxon>
        <taxon>Solanaceae</taxon>
        <taxon>Solanoideae</taxon>
        <taxon>Datureae</taxon>
        <taxon>Datura</taxon>
    </lineage>
</organism>
<dbReference type="Gene3D" id="3.40.1810.10">
    <property type="entry name" value="Transcription factor, MADS-box"/>
    <property type="match status" value="1"/>
</dbReference>
<keyword evidence="4" id="KW-0804">Transcription</keyword>
<accession>A0ABS8THK0</accession>
<dbReference type="InterPro" id="IPR036879">
    <property type="entry name" value="TF_MADSbox_sf"/>
</dbReference>
<evidence type="ECO:0000256" key="6">
    <source>
        <dbReference type="SAM" id="MobiDB-lite"/>
    </source>
</evidence>
<reference evidence="8 9" key="1">
    <citation type="journal article" date="2021" name="BMC Genomics">
        <title>Datura genome reveals duplications of psychoactive alkaloid biosynthetic genes and high mutation rate following tissue culture.</title>
        <authorList>
            <person name="Rajewski A."/>
            <person name="Carter-House D."/>
            <person name="Stajich J."/>
            <person name="Litt A."/>
        </authorList>
    </citation>
    <scope>NUCLEOTIDE SEQUENCE [LARGE SCALE GENOMIC DNA]</scope>
    <source>
        <strain evidence="8">AR-01</strain>
    </source>
</reference>
<feature type="compositionally biased region" description="Polar residues" evidence="6">
    <location>
        <begin position="155"/>
        <end position="166"/>
    </location>
</feature>
<dbReference type="Pfam" id="PF00319">
    <property type="entry name" value="SRF-TF"/>
    <property type="match status" value="1"/>
</dbReference>
<proteinExistence type="predicted"/>
<dbReference type="Proteomes" id="UP000823775">
    <property type="component" value="Unassembled WGS sequence"/>
</dbReference>
<protein>
    <recommendedName>
        <fullName evidence="7">MADS-box domain-containing protein</fullName>
    </recommendedName>
</protein>
<evidence type="ECO:0000259" key="7">
    <source>
        <dbReference type="PROSITE" id="PS50066"/>
    </source>
</evidence>
<evidence type="ECO:0000313" key="8">
    <source>
        <dbReference type="EMBL" id="MCD7470335.1"/>
    </source>
</evidence>
<comment type="caution">
    <text evidence="8">The sequence shown here is derived from an EMBL/GenBank/DDBJ whole genome shotgun (WGS) entry which is preliminary data.</text>
</comment>
<feature type="domain" description="MADS-box" evidence="7">
    <location>
        <begin position="1"/>
        <end position="51"/>
    </location>
</feature>
<keyword evidence="5" id="KW-0539">Nucleus</keyword>
<evidence type="ECO:0000313" key="9">
    <source>
        <dbReference type="Proteomes" id="UP000823775"/>
    </source>
</evidence>
<feature type="region of interest" description="Disordered" evidence="6">
    <location>
        <begin position="150"/>
        <end position="177"/>
    </location>
</feature>
<evidence type="ECO:0000256" key="3">
    <source>
        <dbReference type="ARBA" id="ARBA00023125"/>
    </source>
</evidence>
<evidence type="ECO:0000256" key="1">
    <source>
        <dbReference type="ARBA" id="ARBA00004123"/>
    </source>
</evidence>
<sequence>MASKKFEETIKSSVSDIKILLYKRITRLFKKEKELSTLCDVQVGLIICSPREAISWPSETEARERVKWYFGNSKVVRMNKLVKNESYLDKMVKAREESIRKMKQKNGEKKMELLFNEVAKGKSIYELDAKEIKGLIKLFSLKKAKVDERKKQLQEHNQTVEANGNNAGEKADGHLKN</sequence>
<keyword evidence="9" id="KW-1185">Reference proteome</keyword>
<evidence type="ECO:0000256" key="4">
    <source>
        <dbReference type="ARBA" id="ARBA00023163"/>
    </source>
</evidence>
<dbReference type="EMBL" id="JACEIK010001550">
    <property type="protein sequence ID" value="MCD7470335.1"/>
    <property type="molecule type" value="Genomic_DNA"/>
</dbReference>
<name>A0ABS8THK0_DATST</name>
<keyword evidence="3" id="KW-0238">DNA-binding</keyword>
<dbReference type="PROSITE" id="PS50066">
    <property type="entry name" value="MADS_BOX_2"/>
    <property type="match status" value="1"/>
</dbReference>
<dbReference type="InterPro" id="IPR002100">
    <property type="entry name" value="TF_MADSbox"/>
</dbReference>
<dbReference type="SMART" id="SM00432">
    <property type="entry name" value="MADS"/>
    <property type="match status" value="1"/>
</dbReference>
<evidence type="ECO:0000256" key="2">
    <source>
        <dbReference type="ARBA" id="ARBA00023015"/>
    </source>
</evidence>
<dbReference type="SUPFAM" id="SSF55455">
    <property type="entry name" value="SRF-like"/>
    <property type="match status" value="1"/>
</dbReference>
<comment type="subcellular location">
    <subcellularLocation>
        <location evidence="1">Nucleus</location>
    </subcellularLocation>
</comment>
<keyword evidence="2" id="KW-0805">Transcription regulation</keyword>
<evidence type="ECO:0000256" key="5">
    <source>
        <dbReference type="ARBA" id="ARBA00023242"/>
    </source>
</evidence>